<proteinExistence type="predicted"/>
<keyword evidence="3" id="KW-1185">Reference proteome</keyword>
<evidence type="ECO:0000313" key="3">
    <source>
        <dbReference type="Proteomes" id="UP000235388"/>
    </source>
</evidence>
<dbReference type="OrthoDB" id="2496311at2759"/>
<feature type="signal peptide" evidence="1">
    <location>
        <begin position="1"/>
        <end position="21"/>
    </location>
</feature>
<name>A0A2N5T0U2_9BASI</name>
<evidence type="ECO:0000313" key="2">
    <source>
        <dbReference type="EMBL" id="PLW19097.1"/>
    </source>
</evidence>
<dbReference type="EMBL" id="PGCJ01000819">
    <property type="protein sequence ID" value="PLW19097.1"/>
    <property type="molecule type" value="Genomic_DNA"/>
</dbReference>
<comment type="caution">
    <text evidence="2">The sequence shown here is derived from an EMBL/GenBank/DDBJ whole genome shotgun (WGS) entry which is preliminary data.</text>
</comment>
<accession>A0A2N5T0U2</accession>
<evidence type="ECO:0000256" key="1">
    <source>
        <dbReference type="SAM" id="SignalP"/>
    </source>
</evidence>
<gene>
    <name evidence="2" type="ORF">PCANC_08279</name>
</gene>
<reference evidence="2 3" key="1">
    <citation type="submission" date="2017-11" db="EMBL/GenBank/DDBJ databases">
        <title>De novo assembly and phasing of dikaryotic genomes from two isolates of Puccinia coronata f. sp. avenae, the causal agent of oat crown rust.</title>
        <authorList>
            <person name="Miller M.E."/>
            <person name="Zhang Y."/>
            <person name="Omidvar V."/>
            <person name="Sperschneider J."/>
            <person name="Schwessinger B."/>
            <person name="Raley C."/>
            <person name="Palmer J.M."/>
            <person name="Garnica D."/>
            <person name="Upadhyaya N."/>
            <person name="Rathjen J."/>
            <person name="Taylor J.M."/>
            <person name="Park R.F."/>
            <person name="Dodds P.N."/>
            <person name="Hirsch C.D."/>
            <person name="Kianian S.F."/>
            <person name="Figueroa M."/>
        </authorList>
    </citation>
    <scope>NUCLEOTIDE SEQUENCE [LARGE SCALE GENOMIC DNA]</scope>
    <source>
        <strain evidence="2">12NC29</strain>
    </source>
</reference>
<feature type="chain" id="PRO_5014904905" evidence="1">
    <location>
        <begin position="22"/>
        <end position="240"/>
    </location>
</feature>
<sequence>MLLTFFTLAVTFLSSFHGVSTQHVDPSTNPNSTIESFSFFRKWSWSNKDFDLTANHNSTQVMKLRTSVATHWLTRFGLTVTLVPSQEQFKVKINSAGIWCGFEQTYKIKKDGKTIYQYMIDPRGLNVDRWHIKKSGNLTQSYTWKRHATGLAGVVKRDDTHKKVAYFKAETFGSTGLAAALHSTLPGTTNYTIITNGEVPLVVLVSVYEGHFDLPRYLLEHAGTLALPKPFTPGQGIMTW</sequence>
<dbReference type="AlphaFoldDB" id="A0A2N5T0U2"/>
<keyword evidence="1" id="KW-0732">Signal</keyword>
<organism evidence="2 3">
    <name type="scientific">Puccinia coronata f. sp. avenae</name>
    <dbReference type="NCBI Taxonomy" id="200324"/>
    <lineage>
        <taxon>Eukaryota</taxon>
        <taxon>Fungi</taxon>
        <taxon>Dikarya</taxon>
        <taxon>Basidiomycota</taxon>
        <taxon>Pucciniomycotina</taxon>
        <taxon>Pucciniomycetes</taxon>
        <taxon>Pucciniales</taxon>
        <taxon>Pucciniaceae</taxon>
        <taxon>Puccinia</taxon>
    </lineage>
</organism>
<protein>
    <submittedName>
        <fullName evidence="2">Uncharacterized protein</fullName>
    </submittedName>
</protein>
<dbReference type="Proteomes" id="UP000235388">
    <property type="component" value="Unassembled WGS sequence"/>
</dbReference>